<dbReference type="AlphaFoldDB" id="A0A135IDE9"/>
<dbReference type="Gene3D" id="1.25.40.590">
    <property type="entry name" value="Type IV / VI secretion system, DotU"/>
    <property type="match status" value="1"/>
</dbReference>
<protein>
    <recommendedName>
        <fullName evidence="1">Type IV / VI secretion system DotU domain-containing protein</fullName>
    </recommendedName>
</protein>
<proteinExistence type="predicted"/>
<reference evidence="2 3" key="1">
    <citation type="submission" date="2015-11" db="EMBL/GenBank/DDBJ databases">
        <title>Genomic Taxonomy of the Vibrionaceae.</title>
        <authorList>
            <person name="Gomez-Gil B."/>
            <person name="Enciso-Ibarra J."/>
        </authorList>
    </citation>
    <scope>NUCLEOTIDE SEQUENCE [LARGE SCALE GENOMIC DNA]</scope>
    <source>
        <strain evidence="2 3">CAIM 912</strain>
    </source>
</reference>
<dbReference type="PANTHER" id="PTHR38033:SF1">
    <property type="entry name" value="DOTU FAMILY TYPE IV_VI SECRETION SYSTEM PROTEIN"/>
    <property type="match status" value="1"/>
</dbReference>
<accession>A0A135IDE9</accession>
<dbReference type="InterPro" id="IPR017732">
    <property type="entry name" value="T4/T6SS_DotU"/>
</dbReference>
<dbReference type="Proteomes" id="UP000070529">
    <property type="component" value="Unassembled WGS sequence"/>
</dbReference>
<dbReference type="PANTHER" id="PTHR38033">
    <property type="entry name" value="MEMBRANE PROTEIN-RELATED"/>
    <property type="match status" value="1"/>
</dbReference>
<organism evidence="2 3">
    <name type="scientific">Enterovibrio coralii</name>
    <dbReference type="NCBI Taxonomy" id="294935"/>
    <lineage>
        <taxon>Bacteria</taxon>
        <taxon>Pseudomonadati</taxon>
        <taxon>Pseudomonadota</taxon>
        <taxon>Gammaproteobacteria</taxon>
        <taxon>Vibrionales</taxon>
        <taxon>Vibrionaceae</taxon>
        <taxon>Enterovibrio</taxon>
    </lineage>
</organism>
<evidence type="ECO:0000259" key="1">
    <source>
        <dbReference type="Pfam" id="PF09850"/>
    </source>
</evidence>
<dbReference type="NCBIfam" id="TIGR03349">
    <property type="entry name" value="IV_VI_DotU"/>
    <property type="match status" value="1"/>
</dbReference>
<dbReference type="STRING" id="294935.ATN88_16605"/>
<keyword evidence="3" id="KW-1185">Reference proteome</keyword>
<dbReference type="OrthoDB" id="345640at2"/>
<evidence type="ECO:0000313" key="2">
    <source>
        <dbReference type="EMBL" id="KXF83497.1"/>
    </source>
</evidence>
<dbReference type="InterPro" id="IPR038522">
    <property type="entry name" value="T4/T6SS_DotU_sf"/>
</dbReference>
<name>A0A135IDE9_9GAMM</name>
<comment type="caution">
    <text evidence="2">The sequence shown here is derived from an EMBL/GenBank/DDBJ whole genome shotgun (WGS) entry which is preliminary data.</text>
</comment>
<dbReference type="Pfam" id="PF09850">
    <property type="entry name" value="DotU"/>
    <property type="match status" value="1"/>
</dbReference>
<evidence type="ECO:0000313" key="3">
    <source>
        <dbReference type="Proteomes" id="UP000070529"/>
    </source>
</evidence>
<gene>
    <name evidence="2" type="ORF">ATN88_16605</name>
</gene>
<dbReference type="NCBIfam" id="NF038228">
    <property type="entry name" value="IcmH_DotU_IVB"/>
    <property type="match status" value="1"/>
</dbReference>
<feature type="domain" description="Type IV / VI secretion system DotU" evidence="1">
    <location>
        <begin position="49"/>
        <end position="248"/>
    </location>
</feature>
<dbReference type="EMBL" id="LNTY01000004">
    <property type="protein sequence ID" value="KXF83497.1"/>
    <property type="molecule type" value="Genomic_DNA"/>
</dbReference>
<dbReference type="RefSeq" id="WP_067409758.1">
    <property type="nucleotide sequence ID" value="NZ_LNTY01000004.1"/>
</dbReference>
<sequence length="381" mass="43002">MSGLFNEEPTIVIRRQQTEFEQTKTSDDAMPELGDSALLIENLAVYGSPLLNAATELLGTLVTLPRQGEPRDLERFRQQVLDGIANFKRRGLYLDYHPSIIDRSCFVLCAAFDEIILYTEWGQRARWENHSLLSKIFNQRNGGEVFFALLEKACQQPAKLADFIELQYILIMLGFKGRYRHADPSALHDVKSDVYSILRHYREESRLPVPTTPPLNKHKQPTKPLSITKILTITALFLAGGYVASEYWYHNRSAVLLSQFSSLDLSDVNLAATNQDLVYVSTPEDVGLEPLVPAQPEEDVTEKAPVNVDWEILLAVFSQSSDVIRLSNELNKSGYDTFSIETDHGIELVMDAGTNLSAIKKLKNELNVRYGLNATIRRAQQ</sequence>